<sequence length="547" mass="61712">MIIPMTSLTRAKNGDWFARKGIPADIRDAYQRAYGVRQEERFRRPAATPAGEAKMAFADWVAELEGRIAALRASDSGDAPALPLRQLRAILGEWYDWFINQQEERELSMEAVDSLFAPIAAIHEQFVVNSESVDGDFELAKGPRYKALLHARLAQASGIEIFLAEAGRALRDEDRHRLLELLEDEFIAALQVLRRRAEGDYGRDTHRLRFPASGAQPVDGRKHCGWNAWEAFEAWVKERNPQASTINRWRGVFEHLNTFTDGKDLTLITDDDAVAWKDKLMGGNASGRTVNEVWLTAARRVFNWVKDQKKIGSNPFDGVKVAVGRTSGTKGEFSEEDVEAILKATLISRSSRTSPYLRAAIRWVPWLCAYTGSRPGEMTQLRKEDIEKHRDGFWMLHIRPEAGTVKGSVSRTVVLHDHLVEQGFIGFVQEARGGPLFYDPKASGSQKRAVDPLNPVRPMYVQVRQKLADWVRKLGVTDQGVSPNHGWRHTFKRRAARAKIEQRLRDAFCGHSSGNVGSIYERPSVEDLAEAIKDFPRYPVDTSKIAL</sequence>
<comment type="similarity">
    <text evidence="1">Belongs to the 'phage' integrase family.</text>
</comment>
<dbReference type="Gene3D" id="1.10.150.130">
    <property type="match status" value="1"/>
</dbReference>
<protein>
    <submittedName>
        <fullName evidence="6">Tyrosine-type recombinase/integrase</fullName>
    </submittedName>
</protein>
<feature type="domain" description="Tyr recombinase" evidence="5">
    <location>
        <begin position="328"/>
        <end position="533"/>
    </location>
</feature>
<evidence type="ECO:0000313" key="7">
    <source>
        <dbReference type="Proteomes" id="UP001369958"/>
    </source>
</evidence>
<gene>
    <name evidence="6" type="ORF">V6617_08640</name>
</gene>
<dbReference type="RefSeq" id="WP_338610455.1">
    <property type="nucleotide sequence ID" value="NZ_CP146275.1"/>
</dbReference>
<dbReference type="InterPro" id="IPR013762">
    <property type="entry name" value="Integrase-like_cat_sf"/>
</dbReference>
<evidence type="ECO:0000313" key="6">
    <source>
        <dbReference type="EMBL" id="WWT34515.1"/>
    </source>
</evidence>
<evidence type="ECO:0000259" key="5">
    <source>
        <dbReference type="PROSITE" id="PS51898"/>
    </source>
</evidence>
<dbReference type="Gene3D" id="1.10.443.10">
    <property type="entry name" value="Intergrase catalytic core"/>
    <property type="match status" value="1"/>
</dbReference>
<dbReference type="PANTHER" id="PTHR30349:SF64">
    <property type="entry name" value="PROPHAGE INTEGRASE INTD-RELATED"/>
    <property type="match status" value="1"/>
</dbReference>
<evidence type="ECO:0000256" key="4">
    <source>
        <dbReference type="ARBA" id="ARBA00023172"/>
    </source>
</evidence>
<dbReference type="PANTHER" id="PTHR30349">
    <property type="entry name" value="PHAGE INTEGRASE-RELATED"/>
    <property type="match status" value="1"/>
</dbReference>
<accession>A0ABZ2I431</accession>
<keyword evidence="7" id="KW-1185">Reference proteome</keyword>
<dbReference type="InterPro" id="IPR011010">
    <property type="entry name" value="DNA_brk_join_enz"/>
</dbReference>
<keyword evidence="4" id="KW-0233">DNA recombination</keyword>
<dbReference type="PROSITE" id="PS51898">
    <property type="entry name" value="TYR_RECOMBINASE"/>
    <property type="match status" value="1"/>
</dbReference>
<dbReference type="InterPro" id="IPR002104">
    <property type="entry name" value="Integrase_catalytic"/>
</dbReference>
<evidence type="ECO:0000256" key="2">
    <source>
        <dbReference type="ARBA" id="ARBA00022908"/>
    </source>
</evidence>
<reference evidence="6 7" key="1">
    <citation type="submission" date="2024-02" db="EMBL/GenBank/DDBJ databases">
        <title>Complete genome sequence of Pelagibacterium nitratireducens ZH15.</title>
        <authorList>
            <person name="Zhao L.H."/>
        </authorList>
    </citation>
    <scope>NUCLEOTIDE SEQUENCE [LARGE SCALE GENOMIC DNA]</scope>
    <source>
        <strain evidence="6 7">ZH15</strain>
    </source>
</reference>
<keyword evidence="2" id="KW-0229">DNA integration</keyword>
<proteinExistence type="inferred from homology"/>
<dbReference type="SUPFAM" id="SSF56349">
    <property type="entry name" value="DNA breaking-rejoining enzymes"/>
    <property type="match status" value="1"/>
</dbReference>
<organism evidence="6 7">
    <name type="scientific">Pelagibacterium nitratireducens</name>
    <dbReference type="NCBI Taxonomy" id="1046114"/>
    <lineage>
        <taxon>Bacteria</taxon>
        <taxon>Pseudomonadati</taxon>
        <taxon>Pseudomonadota</taxon>
        <taxon>Alphaproteobacteria</taxon>
        <taxon>Hyphomicrobiales</taxon>
        <taxon>Devosiaceae</taxon>
        <taxon>Pelagibacterium</taxon>
    </lineage>
</organism>
<keyword evidence="3" id="KW-0238">DNA-binding</keyword>
<dbReference type="EMBL" id="CP146275">
    <property type="protein sequence ID" value="WWT34515.1"/>
    <property type="molecule type" value="Genomic_DNA"/>
</dbReference>
<dbReference type="Pfam" id="PF00589">
    <property type="entry name" value="Phage_integrase"/>
    <property type="match status" value="1"/>
</dbReference>
<dbReference type="InterPro" id="IPR050090">
    <property type="entry name" value="Tyrosine_recombinase_XerCD"/>
</dbReference>
<evidence type="ECO:0000256" key="3">
    <source>
        <dbReference type="ARBA" id="ARBA00023125"/>
    </source>
</evidence>
<name>A0ABZ2I431_9HYPH</name>
<evidence type="ECO:0000256" key="1">
    <source>
        <dbReference type="ARBA" id="ARBA00008857"/>
    </source>
</evidence>
<dbReference type="InterPro" id="IPR010998">
    <property type="entry name" value="Integrase_recombinase_N"/>
</dbReference>
<dbReference type="Proteomes" id="UP001369958">
    <property type="component" value="Chromosome"/>
</dbReference>